<dbReference type="InterPro" id="IPR036513">
    <property type="entry name" value="STAS_dom_sf"/>
</dbReference>
<protein>
    <recommendedName>
        <fullName evidence="3">DUF4180 domain-containing protein</fullName>
    </recommendedName>
</protein>
<dbReference type="STRING" id="926559.JoomaDRAFT_2373"/>
<dbReference type="RefSeq" id="WP_008612761.1">
    <property type="nucleotide sequence ID" value="NZ_JH651379.1"/>
</dbReference>
<dbReference type="SUPFAM" id="SSF52091">
    <property type="entry name" value="SpoIIaa-like"/>
    <property type="match status" value="1"/>
</dbReference>
<evidence type="ECO:0000313" key="1">
    <source>
        <dbReference type="EMBL" id="EIJ39358.1"/>
    </source>
</evidence>
<organism evidence="1 2">
    <name type="scientific">Galbibacter orientalis DSM 19592</name>
    <dbReference type="NCBI Taxonomy" id="926559"/>
    <lineage>
        <taxon>Bacteria</taxon>
        <taxon>Pseudomonadati</taxon>
        <taxon>Bacteroidota</taxon>
        <taxon>Flavobacteriia</taxon>
        <taxon>Flavobacteriales</taxon>
        <taxon>Flavobacteriaceae</taxon>
        <taxon>Galbibacter</taxon>
    </lineage>
</organism>
<evidence type="ECO:0000313" key="2">
    <source>
        <dbReference type="Proteomes" id="UP000004690"/>
    </source>
</evidence>
<reference evidence="1 2" key="1">
    <citation type="submission" date="2012-02" db="EMBL/GenBank/DDBJ databases">
        <title>Improved High-Quality Draft genome of Joostella marina DSM 19592.</title>
        <authorList>
            <consortium name="US DOE Joint Genome Institute (JGI-PGF)"/>
            <person name="Lucas S."/>
            <person name="Copeland A."/>
            <person name="Lapidus A."/>
            <person name="Bruce D."/>
            <person name="Goodwin L."/>
            <person name="Pitluck S."/>
            <person name="Peters L."/>
            <person name="Chertkov O."/>
            <person name="Ovchinnikova G."/>
            <person name="Kyrpides N."/>
            <person name="Mavromatis K."/>
            <person name="Detter J.C."/>
            <person name="Han C."/>
            <person name="Land M."/>
            <person name="Hauser L."/>
            <person name="Markowitz V."/>
            <person name="Cheng J.-F."/>
            <person name="Hugenholtz P."/>
            <person name="Woyke T."/>
            <person name="Wu D."/>
            <person name="Tindall B."/>
            <person name="Brambilla E."/>
            <person name="Klenk H.-P."/>
            <person name="Eisen J.A."/>
        </authorList>
    </citation>
    <scope>NUCLEOTIDE SEQUENCE [LARGE SCALE GENOMIC DNA]</scope>
    <source>
        <strain evidence="1 2">DSM 19592</strain>
    </source>
</reference>
<keyword evidence="2" id="KW-1185">Reference proteome</keyword>
<dbReference type="InterPro" id="IPR021866">
    <property type="entry name" value="SpoIIAA-like"/>
</dbReference>
<dbReference type="OrthoDB" id="9891792at2"/>
<gene>
    <name evidence="1" type="ORF">JoomaDRAFT_2373</name>
</gene>
<evidence type="ECO:0008006" key="3">
    <source>
        <dbReference type="Google" id="ProtNLM"/>
    </source>
</evidence>
<dbReference type="InterPro" id="IPR038396">
    <property type="entry name" value="SpoIIAA-like_sf"/>
</dbReference>
<dbReference type="HOGENOM" id="CLU_2287722_0_0_10"/>
<accession>I3C6W5</accession>
<dbReference type="EMBL" id="JH651379">
    <property type="protein sequence ID" value="EIJ39358.1"/>
    <property type="molecule type" value="Genomic_DNA"/>
</dbReference>
<sequence>MIVKEKVDFQDCNQALTFLKSKVTEEIDIRLYLEVNEFAIEELLREISFKFQSNIKKMAIVCNNESIESIRKITNKFYDSEVKFFEIQENTKAKKWIQLKA</sequence>
<dbReference type="AlphaFoldDB" id="I3C6W5"/>
<name>I3C6W5_9FLAO</name>
<dbReference type="Proteomes" id="UP000004690">
    <property type="component" value="Unassembled WGS sequence"/>
</dbReference>
<proteinExistence type="predicted"/>
<dbReference type="Gene3D" id="3.40.50.10600">
    <property type="entry name" value="SpoIIaa-like domains"/>
    <property type="match status" value="1"/>
</dbReference>
<dbReference type="Pfam" id="PF11964">
    <property type="entry name" value="SpoIIAA-like"/>
    <property type="match status" value="1"/>
</dbReference>